<dbReference type="OrthoDB" id="2915507at2"/>
<dbReference type="Pfam" id="PF20563">
    <property type="entry name" value="DUF6773"/>
    <property type="match status" value="1"/>
</dbReference>
<protein>
    <recommendedName>
        <fullName evidence="3">Integral inner membrane protein</fullName>
    </recommendedName>
</protein>
<feature type="transmembrane region" description="Helical" evidence="1">
    <location>
        <begin position="25"/>
        <end position="43"/>
    </location>
</feature>
<dbReference type="InterPro" id="IPR046664">
    <property type="entry name" value="DUF6773"/>
</dbReference>
<feature type="transmembrane region" description="Helical" evidence="1">
    <location>
        <begin position="55"/>
        <end position="75"/>
    </location>
</feature>
<dbReference type="EMBL" id="CP052842">
    <property type="protein sequence ID" value="QJP86843.1"/>
    <property type="molecule type" value="Genomic_DNA"/>
</dbReference>
<dbReference type="RefSeq" id="WP_003246445.1">
    <property type="nucleotide sequence ID" value="NC_000964.3"/>
</dbReference>
<organism evidence="2">
    <name type="scientific">Bacillus subtilis (strain 168)</name>
    <dbReference type="NCBI Taxonomy" id="224308"/>
    <lineage>
        <taxon>Bacteria</taxon>
        <taxon>Bacillati</taxon>
        <taxon>Bacillota</taxon>
        <taxon>Bacilli</taxon>
        <taxon>Bacillales</taxon>
        <taxon>Bacillaceae</taxon>
        <taxon>Bacillus</taxon>
    </lineage>
</organism>
<keyword evidence="1" id="KW-1133">Transmembrane helix</keyword>
<gene>
    <name evidence="2" type="ORF">HIR78_01775</name>
</gene>
<dbReference type="KEGG" id="bsu:BSU03030"/>
<reference evidence="2" key="1">
    <citation type="submission" date="2020-04" db="EMBL/GenBank/DDBJ databases">
        <title>Phage recombination drives evolution of spore-forming Bacilli.</title>
        <authorList>
            <person name="Dragos A."/>
            <person name="Kovacs A.T."/>
        </authorList>
    </citation>
    <scope>NUCLEOTIDE SEQUENCE</scope>
    <source>
        <strain evidence="2">168</strain>
    </source>
</reference>
<proteinExistence type="predicted"/>
<evidence type="ECO:0008006" key="3">
    <source>
        <dbReference type="Google" id="ProtNLM"/>
    </source>
</evidence>
<sequence length="193" mass="22294">MNNLRNRLSGVNGKNKRVKEKEQKIWSEIGMIAGAFALLDVIIRGIMFEFPFKEWAASLVFLFIIILYYCIRAAASGMLMPRIDTKEELQKRVKQQRIESIAVAFAVVVLTMYDRGIPHTFFAWLKMILLFIVCGGVLFLLRYVIVKLAYRRAVKEEIKKKSSFLFGKRGKRSQFRAAFFIGTLICIHSAKLF</sequence>
<dbReference type="AlphaFoldDB" id="A0A6M4JD04"/>
<name>A0A6M4JD04_BACSU</name>
<feature type="transmembrane region" description="Helical" evidence="1">
    <location>
        <begin position="125"/>
        <end position="145"/>
    </location>
</feature>
<keyword evidence="1" id="KW-0472">Membrane</keyword>
<evidence type="ECO:0000256" key="1">
    <source>
        <dbReference type="SAM" id="Phobius"/>
    </source>
</evidence>
<evidence type="ECO:0000313" key="2">
    <source>
        <dbReference type="EMBL" id="QJP86843.1"/>
    </source>
</evidence>
<accession>A0A6M4JD04</accession>
<keyword evidence="1" id="KW-0812">Transmembrane</keyword>
<feature type="transmembrane region" description="Helical" evidence="1">
    <location>
        <begin position="96"/>
        <end position="113"/>
    </location>
</feature>